<feature type="compositionally biased region" description="Low complexity" evidence="1">
    <location>
        <begin position="69"/>
        <end position="100"/>
    </location>
</feature>
<evidence type="ECO:0000313" key="3">
    <source>
        <dbReference type="EMBL" id="MFC7136884.1"/>
    </source>
</evidence>
<keyword evidence="2" id="KW-0812">Transmembrane</keyword>
<organism evidence="3 4">
    <name type="scientific">Halobaculum litoreum</name>
    <dbReference type="NCBI Taxonomy" id="3031998"/>
    <lineage>
        <taxon>Archaea</taxon>
        <taxon>Methanobacteriati</taxon>
        <taxon>Methanobacteriota</taxon>
        <taxon>Stenosarchaea group</taxon>
        <taxon>Halobacteria</taxon>
        <taxon>Halobacteriales</taxon>
        <taxon>Haloferacaceae</taxon>
        <taxon>Halobaculum</taxon>
    </lineage>
</organism>
<feature type="region of interest" description="Disordered" evidence="1">
    <location>
        <begin position="66"/>
        <end position="105"/>
    </location>
</feature>
<evidence type="ECO:0000256" key="1">
    <source>
        <dbReference type="SAM" id="MobiDB-lite"/>
    </source>
</evidence>
<name>A0ABD5XXW2_9EURY</name>
<feature type="transmembrane region" description="Helical" evidence="2">
    <location>
        <begin position="49"/>
        <end position="68"/>
    </location>
</feature>
<accession>A0ABD5XXW2</accession>
<protein>
    <submittedName>
        <fullName evidence="3">Uncharacterized protein</fullName>
    </submittedName>
</protein>
<keyword evidence="2" id="KW-1133">Transmembrane helix</keyword>
<gene>
    <name evidence="3" type="ORF">ACFQRB_11130</name>
</gene>
<evidence type="ECO:0000313" key="4">
    <source>
        <dbReference type="Proteomes" id="UP001596368"/>
    </source>
</evidence>
<keyword evidence="2" id="KW-0472">Membrane</keyword>
<proteinExistence type="predicted"/>
<keyword evidence="4" id="KW-1185">Reference proteome</keyword>
<dbReference type="EMBL" id="JBHSZG010000001">
    <property type="protein sequence ID" value="MFC7136884.1"/>
    <property type="molecule type" value="Genomic_DNA"/>
</dbReference>
<reference evidence="3 4" key="1">
    <citation type="journal article" date="2019" name="Int. J. Syst. Evol. Microbiol.">
        <title>The Global Catalogue of Microorganisms (GCM) 10K type strain sequencing project: providing services to taxonomists for standard genome sequencing and annotation.</title>
        <authorList>
            <consortium name="The Broad Institute Genomics Platform"/>
            <consortium name="The Broad Institute Genome Sequencing Center for Infectious Disease"/>
            <person name="Wu L."/>
            <person name="Ma J."/>
        </authorList>
    </citation>
    <scope>NUCLEOTIDE SEQUENCE [LARGE SCALE GENOMIC DNA]</scope>
    <source>
        <strain evidence="3 4">DT92</strain>
    </source>
</reference>
<dbReference type="AlphaFoldDB" id="A0ABD5XXW2"/>
<sequence>MTSHLATAQLVTVLLALAGAGIALAAGIGLVAVYVRLGDAVTVSDTRRAFGLWAAGTILLAAGTPGAVRGASRGSTRSSRSPSSPSRWARSRSAWRPSTSGGDGVWCCGGAPTLIRAAARLSPAGRSAGR</sequence>
<comment type="caution">
    <text evidence="3">The sequence shown here is derived from an EMBL/GenBank/DDBJ whole genome shotgun (WGS) entry which is preliminary data.</text>
</comment>
<evidence type="ECO:0000256" key="2">
    <source>
        <dbReference type="SAM" id="Phobius"/>
    </source>
</evidence>
<dbReference type="Proteomes" id="UP001596368">
    <property type="component" value="Unassembled WGS sequence"/>
</dbReference>